<sequence>MAVVTHALARPMVLLVEDDPDVRGAMAEALHDEGYEVAMAINGHEGLRVLAALDAPCLVLLDLEIPRGDGHAFVERLNTDARFAGTQVLGMTGELGPPPPGVVAMLRKPVKLGALLEAVERHCPRRDPATSSSG</sequence>
<dbReference type="InterPro" id="IPR011006">
    <property type="entry name" value="CheY-like_superfamily"/>
</dbReference>
<evidence type="ECO:0000313" key="4">
    <source>
        <dbReference type="EMBL" id="QSQ22118.1"/>
    </source>
</evidence>
<organism evidence="4 5">
    <name type="scientific">Pyxidicoccus parkwayensis</name>
    <dbReference type="NCBI Taxonomy" id="2813578"/>
    <lineage>
        <taxon>Bacteria</taxon>
        <taxon>Pseudomonadati</taxon>
        <taxon>Myxococcota</taxon>
        <taxon>Myxococcia</taxon>
        <taxon>Myxococcales</taxon>
        <taxon>Cystobacterineae</taxon>
        <taxon>Myxococcaceae</taxon>
        <taxon>Pyxidicoccus</taxon>
    </lineage>
</organism>
<evidence type="ECO:0000256" key="2">
    <source>
        <dbReference type="PROSITE-ProRule" id="PRU00169"/>
    </source>
</evidence>
<dbReference type="Proteomes" id="UP000662747">
    <property type="component" value="Chromosome"/>
</dbReference>
<dbReference type="PROSITE" id="PS50110">
    <property type="entry name" value="RESPONSE_REGULATORY"/>
    <property type="match status" value="1"/>
</dbReference>
<proteinExistence type="predicted"/>
<feature type="domain" description="Response regulatory" evidence="3">
    <location>
        <begin position="12"/>
        <end position="123"/>
    </location>
</feature>
<dbReference type="RefSeq" id="WP_206723695.1">
    <property type="nucleotide sequence ID" value="NZ_CP071090.1"/>
</dbReference>
<keyword evidence="5" id="KW-1185">Reference proteome</keyword>
<dbReference type="SUPFAM" id="SSF52172">
    <property type="entry name" value="CheY-like"/>
    <property type="match status" value="1"/>
</dbReference>
<dbReference type="InterPro" id="IPR050595">
    <property type="entry name" value="Bact_response_regulator"/>
</dbReference>
<keyword evidence="1 2" id="KW-0597">Phosphoprotein</keyword>
<reference evidence="4 5" key="1">
    <citation type="submission" date="2021-02" db="EMBL/GenBank/DDBJ databases">
        <title>De Novo genome assembly of isolated myxobacteria.</title>
        <authorList>
            <person name="Stevens D.C."/>
        </authorList>
    </citation>
    <scope>NUCLEOTIDE SEQUENCE [LARGE SCALE GENOMIC DNA]</scope>
    <source>
        <strain evidence="5">SCPEA02</strain>
    </source>
</reference>
<dbReference type="Gene3D" id="3.40.50.2300">
    <property type="match status" value="1"/>
</dbReference>
<dbReference type="Pfam" id="PF00072">
    <property type="entry name" value="Response_reg"/>
    <property type="match status" value="1"/>
</dbReference>
<evidence type="ECO:0000256" key="1">
    <source>
        <dbReference type="ARBA" id="ARBA00022553"/>
    </source>
</evidence>
<dbReference type="PANTHER" id="PTHR44591:SF3">
    <property type="entry name" value="RESPONSE REGULATORY DOMAIN-CONTAINING PROTEIN"/>
    <property type="match status" value="1"/>
</dbReference>
<feature type="modified residue" description="4-aspartylphosphate" evidence="2">
    <location>
        <position position="62"/>
    </location>
</feature>
<dbReference type="SMART" id="SM00448">
    <property type="entry name" value="REC"/>
    <property type="match status" value="1"/>
</dbReference>
<evidence type="ECO:0000313" key="5">
    <source>
        <dbReference type="Proteomes" id="UP000662747"/>
    </source>
</evidence>
<dbReference type="EMBL" id="CP071090">
    <property type="protein sequence ID" value="QSQ22118.1"/>
    <property type="molecule type" value="Genomic_DNA"/>
</dbReference>
<evidence type="ECO:0000259" key="3">
    <source>
        <dbReference type="PROSITE" id="PS50110"/>
    </source>
</evidence>
<dbReference type="InterPro" id="IPR001789">
    <property type="entry name" value="Sig_transdc_resp-reg_receiver"/>
</dbReference>
<dbReference type="PANTHER" id="PTHR44591">
    <property type="entry name" value="STRESS RESPONSE REGULATOR PROTEIN 1"/>
    <property type="match status" value="1"/>
</dbReference>
<accession>A0ABX7P148</accession>
<gene>
    <name evidence="4" type="ORF">JY651_44460</name>
</gene>
<protein>
    <submittedName>
        <fullName evidence="4">Response regulator</fullName>
    </submittedName>
</protein>
<name>A0ABX7P148_9BACT</name>